<dbReference type="Proteomes" id="UP000887568">
    <property type="component" value="Unplaced"/>
</dbReference>
<evidence type="ECO:0000313" key="4">
    <source>
        <dbReference type="Proteomes" id="UP000887568"/>
    </source>
</evidence>
<keyword evidence="4" id="KW-1185">Reference proteome</keyword>
<keyword evidence="2" id="KW-0812">Transmembrane</keyword>
<feature type="transmembrane region" description="Helical" evidence="2">
    <location>
        <begin position="12"/>
        <end position="31"/>
    </location>
</feature>
<organism evidence="3 4">
    <name type="scientific">Patiria miniata</name>
    <name type="common">Bat star</name>
    <name type="synonym">Asterina miniata</name>
    <dbReference type="NCBI Taxonomy" id="46514"/>
    <lineage>
        <taxon>Eukaryota</taxon>
        <taxon>Metazoa</taxon>
        <taxon>Echinodermata</taxon>
        <taxon>Eleutherozoa</taxon>
        <taxon>Asterozoa</taxon>
        <taxon>Asteroidea</taxon>
        <taxon>Valvatacea</taxon>
        <taxon>Valvatida</taxon>
        <taxon>Asterinidae</taxon>
        <taxon>Patiria</taxon>
    </lineage>
</organism>
<keyword evidence="1" id="KW-0732">Signal</keyword>
<protein>
    <submittedName>
        <fullName evidence="3">Uncharacterized protein</fullName>
    </submittedName>
</protein>
<dbReference type="PANTHER" id="PTHR33562">
    <property type="entry name" value="ATILLA, ISOFORM B-RELATED-RELATED"/>
    <property type="match status" value="1"/>
</dbReference>
<dbReference type="InterPro" id="IPR050975">
    <property type="entry name" value="Sleep_regulator"/>
</dbReference>
<dbReference type="OMA" id="CAYCCAG"/>
<evidence type="ECO:0000313" key="3">
    <source>
        <dbReference type="EnsemblMetazoa" id="XP_038058824.1"/>
    </source>
</evidence>
<dbReference type="AlphaFoldDB" id="A0A914A5P4"/>
<dbReference type="EnsemblMetazoa" id="XM_038202896.1">
    <property type="protein sequence ID" value="XP_038058824.1"/>
    <property type="gene ID" value="LOC119730120"/>
</dbReference>
<evidence type="ECO:0000256" key="1">
    <source>
        <dbReference type="ARBA" id="ARBA00022729"/>
    </source>
</evidence>
<name>A0A914A5P4_PATMI</name>
<sequence>MYNAYLRHLNVLDVLCLIYVVCFSLLVVAVGEAFQCFVCSSVTGTGCGDPFDASAQSRYRVACPATSICLKVTSGSTVARTCGIGNACAKSYECQGDNCAYCCAGDSCNSAGTVGFNLVLAAAMLVLTRMFY</sequence>
<evidence type="ECO:0000256" key="2">
    <source>
        <dbReference type="SAM" id="Phobius"/>
    </source>
</evidence>
<dbReference type="PANTHER" id="PTHR33562:SF31">
    <property type="entry name" value="PROTEIN QUIVER"/>
    <property type="match status" value="1"/>
</dbReference>
<keyword evidence="2" id="KW-1133">Transmembrane helix</keyword>
<keyword evidence="2" id="KW-0472">Membrane</keyword>
<accession>A0A914A5P4</accession>
<dbReference type="GeneID" id="119730120"/>
<dbReference type="RefSeq" id="XP_038058824.1">
    <property type="nucleotide sequence ID" value="XM_038202896.1"/>
</dbReference>
<reference evidence="3" key="1">
    <citation type="submission" date="2022-11" db="UniProtKB">
        <authorList>
            <consortium name="EnsemblMetazoa"/>
        </authorList>
    </citation>
    <scope>IDENTIFICATION</scope>
</reference>
<proteinExistence type="predicted"/>